<proteinExistence type="predicted"/>
<evidence type="ECO:0000256" key="6">
    <source>
        <dbReference type="SAM" id="Phobius"/>
    </source>
</evidence>
<gene>
    <name evidence="7" type="ORF">HMEPL2_24070</name>
</gene>
<organism evidence="7 8">
    <name type="scientific">Vreelandella aquamarina</name>
    <dbReference type="NCBI Taxonomy" id="77097"/>
    <lineage>
        <taxon>Bacteria</taxon>
        <taxon>Pseudomonadati</taxon>
        <taxon>Pseudomonadota</taxon>
        <taxon>Gammaproteobacteria</taxon>
        <taxon>Oceanospirillales</taxon>
        <taxon>Halomonadaceae</taxon>
        <taxon>Vreelandella</taxon>
    </lineage>
</organism>
<evidence type="ECO:0000256" key="1">
    <source>
        <dbReference type="ARBA" id="ARBA00004651"/>
    </source>
</evidence>
<dbReference type="Pfam" id="PF03899">
    <property type="entry name" value="ATP-synt_I"/>
    <property type="match status" value="1"/>
</dbReference>
<evidence type="ECO:0000256" key="4">
    <source>
        <dbReference type="ARBA" id="ARBA00022989"/>
    </source>
</evidence>
<dbReference type="AlphaFoldDB" id="A0A6F8XCU0"/>
<dbReference type="EMBL" id="AP022869">
    <property type="protein sequence ID" value="BCB72056.1"/>
    <property type="molecule type" value="Genomic_DNA"/>
</dbReference>
<reference evidence="7 8" key="1">
    <citation type="submission" date="2020-03" db="EMBL/GenBank/DDBJ databases">
        <title>Complete Genome Sequence of Halomonas meridiana strain Eplume2, isolated from hydrothermal-plume in the north east Pacific Ocean.</title>
        <authorList>
            <person name="Kurihara Y."/>
            <person name="Kawai S."/>
            <person name="Sakai A."/>
            <person name="Galipon J."/>
            <person name="Arakawa K."/>
        </authorList>
    </citation>
    <scope>NUCLEOTIDE SEQUENCE [LARGE SCALE GENOMIC DNA]</scope>
    <source>
        <strain evidence="7 8">Eplume2</strain>
    </source>
</reference>
<evidence type="ECO:0000256" key="3">
    <source>
        <dbReference type="ARBA" id="ARBA00022692"/>
    </source>
</evidence>
<dbReference type="RefSeq" id="WP_172515150.1">
    <property type="nucleotide sequence ID" value="NZ_AP022869.1"/>
</dbReference>
<evidence type="ECO:0000256" key="2">
    <source>
        <dbReference type="ARBA" id="ARBA00022475"/>
    </source>
</evidence>
<keyword evidence="4 6" id="KW-1133">Transmembrane helix</keyword>
<feature type="transmembrane region" description="Helical" evidence="6">
    <location>
        <begin position="80"/>
        <end position="97"/>
    </location>
</feature>
<evidence type="ECO:0000256" key="5">
    <source>
        <dbReference type="ARBA" id="ARBA00023136"/>
    </source>
</evidence>
<accession>A0A6F8XCU0</accession>
<keyword evidence="2" id="KW-1003">Cell membrane</keyword>
<protein>
    <recommendedName>
        <fullName evidence="9">ATP synthase protein I</fullName>
    </recommendedName>
</protein>
<feature type="transmembrane region" description="Helical" evidence="6">
    <location>
        <begin position="12"/>
        <end position="32"/>
    </location>
</feature>
<dbReference type="Proteomes" id="UP000501053">
    <property type="component" value="Chromosome"/>
</dbReference>
<name>A0A6F8XCU0_9GAMM</name>
<feature type="transmembrane region" description="Helical" evidence="6">
    <location>
        <begin position="103"/>
        <end position="124"/>
    </location>
</feature>
<evidence type="ECO:0000313" key="8">
    <source>
        <dbReference type="Proteomes" id="UP000501053"/>
    </source>
</evidence>
<sequence length="130" mass="14434">MQRIETQRRKAYILRLAIIQLLVTLMAMLLAYSSTQLAGVTSVLKGALVALLPHAFFVYRMGFLHTNVSQRSAMLLRAEAGKFGLTVALFTAVFVAVPPSNPAFFFSAYVAIVLTHWLAPLLMLRHRATN</sequence>
<dbReference type="InterPro" id="IPR005598">
    <property type="entry name" value="ATP_synth_I"/>
</dbReference>
<dbReference type="GO" id="GO:0005886">
    <property type="term" value="C:plasma membrane"/>
    <property type="evidence" value="ECO:0007669"/>
    <property type="project" value="UniProtKB-SubCell"/>
</dbReference>
<feature type="transmembrane region" description="Helical" evidence="6">
    <location>
        <begin position="38"/>
        <end position="59"/>
    </location>
</feature>
<keyword evidence="5 6" id="KW-0472">Membrane</keyword>
<evidence type="ECO:0000313" key="7">
    <source>
        <dbReference type="EMBL" id="BCB72056.1"/>
    </source>
</evidence>
<keyword evidence="8" id="KW-1185">Reference proteome</keyword>
<evidence type="ECO:0008006" key="9">
    <source>
        <dbReference type="Google" id="ProtNLM"/>
    </source>
</evidence>
<keyword evidence="3 6" id="KW-0812">Transmembrane</keyword>
<comment type="subcellular location">
    <subcellularLocation>
        <location evidence="1">Cell membrane</location>
        <topology evidence="1">Multi-pass membrane protein</topology>
    </subcellularLocation>
</comment>